<evidence type="ECO:0000313" key="1">
    <source>
        <dbReference type="EMBL" id="KAH9750690.1"/>
    </source>
</evidence>
<proteinExistence type="predicted"/>
<dbReference type="EMBL" id="CM039174">
    <property type="protein sequence ID" value="KAH9750690.1"/>
    <property type="molecule type" value="Genomic_DNA"/>
</dbReference>
<protein>
    <submittedName>
        <fullName evidence="1">Uncharacterized protein</fullName>
    </submittedName>
</protein>
<organism evidence="1 2">
    <name type="scientific">Citrus sinensis</name>
    <name type="common">Sweet orange</name>
    <name type="synonym">Citrus aurantium var. sinensis</name>
    <dbReference type="NCBI Taxonomy" id="2711"/>
    <lineage>
        <taxon>Eukaryota</taxon>
        <taxon>Viridiplantae</taxon>
        <taxon>Streptophyta</taxon>
        <taxon>Embryophyta</taxon>
        <taxon>Tracheophyta</taxon>
        <taxon>Spermatophyta</taxon>
        <taxon>Magnoliopsida</taxon>
        <taxon>eudicotyledons</taxon>
        <taxon>Gunneridae</taxon>
        <taxon>Pentapetalae</taxon>
        <taxon>rosids</taxon>
        <taxon>malvids</taxon>
        <taxon>Sapindales</taxon>
        <taxon>Rutaceae</taxon>
        <taxon>Aurantioideae</taxon>
        <taxon>Citrus</taxon>
    </lineage>
</organism>
<name>A0ACB8K8F9_CITSI</name>
<sequence>MYCQNLTKLTVQHCDRLKYMFSYSMINSLLQLQYLAISRCESMEEVVDITGSGGGDEGKLIELNLHKLTSFANMGRIHSRSVVEFPSLLNLEISGCSKMLRFISTSSPKDTIHSEMQPQPLFDEKIRLSSLGVLFISSMNKLRKMWHHQLASESFSKLKNLTILWCHNLINIFPPLELHISWMDKLRKIWHHQLASESFSNLKNLGISKCDNLMNIFPPLVGIPSSLINLIIQQCEKVEEIIGHVGEEVKENRIAFNELKLLKLYDLPMLKSFCLESYTLEFPSLEEVSITHCLNMKTFSQGILSTPKLHEVRVNKKRENELCHWEGNLIPPYRSFTKKWYALFREKSLKLSHFPHLIEIWHNQAPSVGCISNLQELVVDDCMNMSSAIPANLLRYLNKLEDLVVSNCDSLEEVLHLEELNADIFRNSKRFCNFTENIIELRRFLTLTFENCATMENICVGFPQLRWLKLSRLPNVLCLWNENFKSNKVLPQLHTLKISECTKLQKLGPSLWHLENLVILEVSKCHGLVNLSMVSTSKSLVNLQSMKIADCKTIEEIVQSQDGEEAKDCIVFGKLEYLGLDCLPSLTSFYLGNYTLEFPSLKQVLVRQCPKMKIFSQGIIHTPMLNKVKLTSMTPYINCSRKWSNSKDKIEPTPQLQ</sequence>
<evidence type="ECO:0000313" key="2">
    <source>
        <dbReference type="Proteomes" id="UP000829398"/>
    </source>
</evidence>
<gene>
    <name evidence="1" type="ORF">KPL71_013971</name>
</gene>
<accession>A0ACB8K8F9</accession>
<reference evidence="2" key="1">
    <citation type="journal article" date="2023" name="Hortic. Res.">
        <title>A chromosome-level phased genome enabling allele-level studies in sweet orange: a case study on citrus Huanglongbing tolerance.</title>
        <authorList>
            <person name="Wu B."/>
            <person name="Yu Q."/>
            <person name="Deng Z."/>
            <person name="Duan Y."/>
            <person name="Luo F."/>
            <person name="Gmitter F. Jr."/>
        </authorList>
    </citation>
    <scope>NUCLEOTIDE SEQUENCE [LARGE SCALE GENOMIC DNA]</scope>
    <source>
        <strain evidence="2">cv. Valencia</strain>
    </source>
</reference>
<dbReference type="Proteomes" id="UP000829398">
    <property type="component" value="Chromosome 5"/>
</dbReference>
<comment type="caution">
    <text evidence="1">The sequence shown here is derived from an EMBL/GenBank/DDBJ whole genome shotgun (WGS) entry which is preliminary data.</text>
</comment>
<keyword evidence="2" id="KW-1185">Reference proteome</keyword>